<dbReference type="AlphaFoldDB" id="A0A5C6PLG1"/>
<dbReference type="EMBL" id="RHFK02000001">
    <property type="protein sequence ID" value="TWW80233.1"/>
    <property type="molecule type" value="Genomic_DNA"/>
</dbReference>
<dbReference type="Proteomes" id="UP000324091">
    <property type="component" value="Chromosome 1"/>
</dbReference>
<evidence type="ECO:0000313" key="2">
    <source>
        <dbReference type="Proteomes" id="UP000324091"/>
    </source>
</evidence>
<reference evidence="1 2" key="1">
    <citation type="submission" date="2019-04" db="EMBL/GenBank/DDBJ databases">
        <title>Chromosome genome assembly for Takifugu flavidus.</title>
        <authorList>
            <person name="Xiao S."/>
        </authorList>
    </citation>
    <scope>NUCLEOTIDE SEQUENCE [LARGE SCALE GENOMIC DNA]</scope>
    <source>
        <strain evidence="1">HTHZ2018</strain>
        <tissue evidence="1">Muscle</tissue>
    </source>
</reference>
<accession>A0A5C6PLG1</accession>
<evidence type="ECO:0000313" key="1">
    <source>
        <dbReference type="EMBL" id="TWW80233.1"/>
    </source>
</evidence>
<comment type="caution">
    <text evidence="1">The sequence shown here is derived from an EMBL/GenBank/DDBJ whole genome shotgun (WGS) entry which is preliminary data.</text>
</comment>
<organism evidence="1 2">
    <name type="scientific">Takifugu flavidus</name>
    <name type="common">sansaifugu</name>
    <dbReference type="NCBI Taxonomy" id="433684"/>
    <lineage>
        <taxon>Eukaryota</taxon>
        <taxon>Metazoa</taxon>
        <taxon>Chordata</taxon>
        <taxon>Craniata</taxon>
        <taxon>Vertebrata</taxon>
        <taxon>Euteleostomi</taxon>
        <taxon>Actinopterygii</taxon>
        <taxon>Neopterygii</taxon>
        <taxon>Teleostei</taxon>
        <taxon>Neoteleostei</taxon>
        <taxon>Acanthomorphata</taxon>
        <taxon>Eupercaria</taxon>
        <taxon>Tetraodontiformes</taxon>
        <taxon>Tetradontoidea</taxon>
        <taxon>Tetraodontidae</taxon>
        <taxon>Takifugu</taxon>
    </lineage>
</organism>
<keyword evidence="2" id="KW-1185">Reference proteome</keyword>
<sequence length="157" mass="16908">MVHPKGKPRTRPGGLLGPILEPGLGLELDGKLICGHMFWTFGAELSTDHYLVGRQLGHTVLGVRGELLSSPGAIIQRWKEYFQELLNPTNTYSQGGTELEDQDVDRPISGAEVAKIVKQLPGGGAPGADEISLGYLKAQGGGPYFQQWGPEGVFELQ</sequence>
<protein>
    <submittedName>
        <fullName evidence="1">Uncharacterized protein</fullName>
    </submittedName>
</protein>
<proteinExistence type="predicted"/>
<name>A0A5C6PLG1_9TELE</name>
<gene>
    <name evidence="1" type="ORF">D4764_01G0000480</name>
</gene>